<dbReference type="GO" id="GO:0030638">
    <property type="term" value="P:polyketide metabolic process"/>
    <property type="evidence" value="ECO:0007669"/>
    <property type="project" value="InterPro"/>
</dbReference>
<evidence type="ECO:0000313" key="2">
    <source>
        <dbReference type="Proteomes" id="UP000198507"/>
    </source>
</evidence>
<evidence type="ECO:0000313" key="1">
    <source>
        <dbReference type="EMBL" id="SET09305.1"/>
    </source>
</evidence>
<dbReference type="SUPFAM" id="SSF54427">
    <property type="entry name" value="NTF2-like"/>
    <property type="match status" value="1"/>
</dbReference>
<organism evidence="1 2">
    <name type="scientific">Geodermatophilus poikilotrophus</name>
    <dbReference type="NCBI Taxonomy" id="1333667"/>
    <lineage>
        <taxon>Bacteria</taxon>
        <taxon>Bacillati</taxon>
        <taxon>Actinomycetota</taxon>
        <taxon>Actinomycetes</taxon>
        <taxon>Geodermatophilales</taxon>
        <taxon>Geodermatophilaceae</taxon>
        <taxon>Geodermatophilus</taxon>
    </lineage>
</organism>
<dbReference type="EMBL" id="FOIE01000002">
    <property type="protein sequence ID" value="SET09305.1"/>
    <property type="molecule type" value="Genomic_DNA"/>
</dbReference>
<reference evidence="2" key="1">
    <citation type="submission" date="2016-10" db="EMBL/GenBank/DDBJ databases">
        <authorList>
            <person name="Varghese N."/>
            <person name="Submissions S."/>
        </authorList>
    </citation>
    <scope>NUCLEOTIDE SEQUENCE [LARGE SCALE GENOMIC DNA]</scope>
    <source>
        <strain evidence="2">DSM 44209</strain>
    </source>
</reference>
<dbReference type="RefSeq" id="WP_175486399.1">
    <property type="nucleotide sequence ID" value="NZ_FOIE01000002.1"/>
</dbReference>
<dbReference type="PANTHER" id="PTHR38436">
    <property type="entry name" value="POLYKETIDE CYCLASE SNOAL-LIKE DOMAIN"/>
    <property type="match status" value="1"/>
</dbReference>
<accession>A0A1I0BQH6</accession>
<keyword evidence="2" id="KW-1185">Reference proteome</keyword>
<name>A0A1I0BQH6_9ACTN</name>
<dbReference type="PANTHER" id="PTHR38436:SF1">
    <property type="entry name" value="ESTER CYCLASE"/>
    <property type="match status" value="1"/>
</dbReference>
<proteinExistence type="predicted"/>
<dbReference type="AlphaFoldDB" id="A0A1I0BQH6"/>
<dbReference type="Gene3D" id="3.10.450.50">
    <property type="match status" value="1"/>
</dbReference>
<dbReference type="InterPro" id="IPR009959">
    <property type="entry name" value="Cyclase_SnoaL-like"/>
</dbReference>
<dbReference type="Proteomes" id="UP000198507">
    <property type="component" value="Unassembled WGS sequence"/>
</dbReference>
<gene>
    <name evidence="1" type="ORF">SAMN04488546_1408</name>
</gene>
<protein>
    <submittedName>
        <fullName evidence="1">SnoaL-like polyketide cyclase</fullName>
    </submittedName>
</protein>
<dbReference type="Pfam" id="PF07366">
    <property type="entry name" value="SnoaL"/>
    <property type="match status" value="1"/>
</dbReference>
<sequence>MTTPAERVEQVERARQRWNAGDLPGYLELYAEDLQFHGVEPNPMDKTSVAGFYQQFWSAMGAPGRPDPQLDFYEHLVDGDLYSCRFAVSGQHRGDFMGVPATGRLYVFQGITIMRFRGDQVVERWTTADFLGLMVQLGAVPAPA</sequence>
<dbReference type="InterPro" id="IPR032710">
    <property type="entry name" value="NTF2-like_dom_sf"/>
</dbReference>